<accession>A0A518ANP0</accession>
<evidence type="ECO:0000256" key="1">
    <source>
        <dbReference type="SAM" id="Coils"/>
    </source>
</evidence>
<evidence type="ECO:0000313" key="4">
    <source>
        <dbReference type="Proteomes" id="UP000315750"/>
    </source>
</evidence>
<dbReference type="Proteomes" id="UP000315750">
    <property type="component" value="Chromosome"/>
</dbReference>
<keyword evidence="1" id="KW-0175">Coiled coil</keyword>
<dbReference type="EMBL" id="CP036278">
    <property type="protein sequence ID" value="QDU56345.1"/>
    <property type="molecule type" value="Genomic_DNA"/>
</dbReference>
<feature type="transmembrane region" description="Helical" evidence="2">
    <location>
        <begin position="22"/>
        <end position="42"/>
    </location>
</feature>
<evidence type="ECO:0000313" key="3">
    <source>
        <dbReference type="EMBL" id="QDU56345.1"/>
    </source>
</evidence>
<keyword evidence="2" id="KW-0472">Membrane</keyword>
<evidence type="ECO:0000256" key="2">
    <source>
        <dbReference type="SAM" id="Phobius"/>
    </source>
</evidence>
<feature type="coiled-coil region" evidence="1">
    <location>
        <begin position="68"/>
        <end position="144"/>
    </location>
</feature>
<proteinExistence type="predicted"/>
<dbReference type="KEGG" id="amuc:Pan181_25540"/>
<keyword evidence="2" id="KW-1133">Transmembrane helix</keyword>
<keyword evidence="2" id="KW-0812">Transmembrane</keyword>
<protein>
    <submittedName>
        <fullName evidence="3">Uncharacterized protein</fullName>
    </submittedName>
</protein>
<sequence length="342" mass="37641">MARRRNDDQAGSNGVEDSFLDIVANIVGILILLVLVVGVRAASQPQHASETVAETQQEPVELLEEEQVEEIEKEVAASAREVADLAQSLAKVDQQLETSEDERLLVTTYAIALEQEYEKHKQQLDEQSAERLEIREELAALDSKAHQLMLKKVGLTTASMQPATLVNTPTPIVRRNIEETVHLRLGEGRIAVAPLDKLVKMLESVSPQTRLRDLNRGNGVARIGPADGFELLYAVQQAFSDVSPMGTRTTQHEVFAELRPLFTPIGVEAEQALQPGDLIDQALRPYSAHNTAVVLWVLPDGIKDYRKIVSAVRERGYAVDVRLLLEGTHIAIGTSGRKTAAQ</sequence>
<organism evidence="3 4">
    <name type="scientific">Aeoliella mucimassa</name>
    <dbReference type="NCBI Taxonomy" id="2527972"/>
    <lineage>
        <taxon>Bacteria</taxon>
        <taxon>Pseudomonadati</taxon>
        <taxon>Planctomycetota</taxon>
        <taxon>Planctomycetia</taxon>
        <taxon>Pirellulales</taxon>
        <taxon>Lacipirellulaceae</taxon>
        <taxon>Aeoliella</taxon>
    </lineage>
</organism>
<name>A0A518ANP0_9BACT</name>
<dbReference type="AlphaFoldDB" id="A0A518ANP0"/>
<keyword evidence="4" id="KW-1185">Reference proteome</keyword>
<gene>
    <name evidence="3" type="ORF">Pan181_25540</name>
</gene>
<reference evidence="3 4" key="1">
    <citation type="submission" date="2019-02" db="EMBL/GenBank/DDBJ databases">
        <title>Deep-cultivation of Planctomycetes and their phenomic and genomic characterization uncovers novel biology.</title>
        <authorList>
            <person name="Wiegand S."/>
            <person name="Jogler M."/>
            <person name="Boedeker C."/>
            <person name="Pinto D."/>
            <person name="Vollmers J."/>
            <person name="Rivas-Marin E."/>
            <person name="Kohn T."/>
            <person name="Peeters S.H."/>
            <person name="Heuer A."/>
            <person name="Rast P."/>
            <person name="Oberbeckmann S."/>
            <person name="Bunk B."/>
            <person name="Jeske O."/>
            <person name="Meyerdierks A."/>
            <person name="Storesund J.E."/>
            <person name="Kallscheuer N."/>
            <person name="Luecker S."/>
            <person name="Lage O.M."/>
            <person name="Pohl T."/>
            <person name="Merkel B.J."/>
            <person name="Hornburger P."/>
            <person name="Mueller R.-W."/>
            <person name="Bruemmer F."/>
            <person name="Labrenz M."/>
            <person name="Spormann A.M."/>
            <person name="Op den Camp H."/>
            <person name="Overmann J."/>
            <person name="Amann R."/>
            <person name="Jetten M.S.M."/>
            <person name="Mascher T."/>
            <person name="Medema M.H."/>
            <person name="Devos D.P."/>
            <person name="Kaster A.-K."/>
            <person name="Ovreas L."/>
            <person name="Rohde M."/>
            <person name="Galperin M.Y."/>
            <person name="Jogler C."/>
        </authorList>
    </citation>
    <scope>NUCLEOTIDE SEQUENCE [LARGE SCALE GENOMIC DNA]</scope>
    <source>
        <strain evidence="3 4">Pan181</strain>
    </source>
</reference>